<accession>A0ACC0ZXT6</accession>
<dbReference type="EMBL" id="CM047909">
    <property type="protein sequence ID" value="KAJ0079869.1"/>
    <property type="molecule type" value="Genomic_DNA"/>
</dbReference>
<dbReference type="Proteomes" id="UP001164250">
    <property type="component" value="Chromosome 13"/>
</dbReference>
<sequence>MDFHSLARKELQTLCKKNKIPANMTNVAMADALADLEFVEGLDELMNQSQSPEKTTVTESPLIPRTANRTSTQRKAIKEDPETVQPMTRTRRTTRKTLDKDLEQENQNVNVGETPAVPASRGRKPAASASKKMGTQVKDNVVQEMSCGVETETPMAQTGRRRAAQVGSTRRKLEEEPVQRVYSTRRSVRLLEKSLADLSLKDEEKEEPVKMDVLDETEEKDASKVSLEKNNDSEVSSGVSFLQSLENERESEDEVHEEKSNEHGEEDCNVGTQNSVNSDNASILDAKFDNHDETGGASDELSLKHSNEIGPVDISETQSLSETENASIRVMEPEEQPLAAEESDEVSAQVVEDIVPKDQIITSGKNSEADSDQFVANSIASPLNKQVAVECLEEESVRLDKVVATYSSDCPNVEKDDEFESDIVVATNSSDSNATPLNMQVAVETHDEFESDNATNSSDDPNVETDIVVATNSSDQYITNSNATPLNMQVAVECVMNMQVAVETHDEFESDNATDSSDDPNVETDDEIDSDNGETDDEFDSDNGEATYSSDDPNAETDDEFDSDDELVDVQLTEAEATISSSEGSVDVNLIEAEVSTSDGIKEEFDTEEIKEAGVSYENKTPKSVKQIDSISVDKTPDYRPMSPLRADSISGQFPRPTQSTQKHSSSKKQATAQKLTLPAYNKENIDSSGMQLESKKEKTKKDKNTIDEDISQSLNEKSLRELTKMLKNQLQITNKKKNNEGQNGVKTRPALQALPENVMAGEPNKEH</sequence>
<evidence type="ECO:0000313" key="1">
    <source>
        <dbReference type="EMBL" id="KAJ0079869.1"/>
    </source>
</evidence>
<keyword evidence="2" id="KW-1185">Reference proteome</keyword>
<gene>
    <name evidence="1" type="ORF">Patl1_24112</name>
</gene>
<organism evidence="1 2">
    <name type="scientific">Pistacia atlantica</name>
    <dbReference type="NCBI Taxonomy" id="434234"/>
    <lineage>
        <taxon>Eukaryota</taxon>
        <taxon>Viridiplantae</taxon>
        <taxon>Streptophyta</taxon>
        <taxon>Embryophyta</taxon>
        <taxon>Tracheophyta</taxon>
        <taxon>Spermatophyta</taxon>
        <taxon>Magnoliopsida</taxon>
        <taxon>eudicotyledons</taxon>
        <taxon>Gunneridae</taxon>
        <taxon>Pentapetalae</taxon>
        <taxon>rosids</taxon>
        <taxon>malvids</taxon>
        <taxon>Sapindales</taxon>
        <taxon>Anacardiaceae</taxon>
        <taxon>Pistacia</taxon>
    </lineage>
</organism>
<name>A0ACC0ZXT6_9ROSI</name>
<protein>
    <submittedName>
        <fullName evidence="1">Uncharacterized protein</fullName>
    </submittedName>
</protein>
<proteinExistence type="predicted"/>
<comment type="caution">
    <text evidence="1">The sequence shown here is derived from an EMBL/GenBank/DDBJ whole genome shotgun (WGS) entry which is preliminary data.</text>
</comment>
<evidence type="ECO:0000313" key="2">
    <source>
        <dbReference type="Proteomes" id="UP001164250"/>
    </source>
</evidence>
<reference evidence="2" key="1">
    <citation type="journal article" date="2023" name="G3 (Bethesda)">
        <title>Genome assembly and association tests identify interacting loci associated with vigor, precocity, and sex in interspecific pistachio rootstocks.</title>
        <authorList>
            <person name="Palmer W."/>
            <person name="Jacygrad E."/>
            <person name="Sagayaradj S."/>
            <person name="Cavanaugh K."/>
            <person name="Han R."/>
            <person name="Bertier L."/>
            <person name="Beede B."/>
            <person name="Kafkas S."/>
            <person name="Golino D."/>
            <person name="Preece J."/>
            <person name="Michelmore R."/>
        </authorList>
    </citation>
    <scope>NUCLEOTIDE SEQUENCE [LARGE SCALE GENOMIC DNA]</scope>
</reference>